<evidence type="ECO:0000259" key="4">
    <source>
        <dbReference type="PROSITE" id="PS50961"/>
    </source>
</evidence>
<comment type="caution">
    <text evidence="5">The sequence shown here is derived from an EMBL/GenBank/DDBJ whole genome shotgun (WGS) entry which is preliminary data.</text>
</comment>
<dbReference type="Gene3D" id="1.10.10.10">
    <property type="entry name" value="Winged helix-like DNA-binding domain superfamily/Winged helix DNA-binding domain"/>
    <property type="match status" value="1"/>
</dbReference>
<dbReference type="InterPro" id="IPR006630">
    <property type="entry name" value="La_HTH"/>
</dbReference>
<evidence type="ECO:0000313" key="5">
    <source>
        <dbReference type="EMBL" id="KAJ4950180.1"/>
    </source>
</evidence>
<dbReference type="Pfam" id="PF05383">
    <property type="entry name" value="La"/>
    <property type="match status" value="1"/>
</dbReference>
<evidence type="ECO:0000256" key="3">
    <source>
        <dbReference type="SAM" id="MobiDB-lite"/>
    </source>
</evidence>
<name>A0A9Q0JTT5_9MAGN</name>
<sequence>MANQSCNNFSNSNTCSSISTTIAPDSPWRKLSEPLNIQPAFPVDSVMDSSSWPALSSQRVTSHEMILPESSSLAAASTIVETYSGGSVSTEIAGGNDVANESSETIDSVVSVSDGSAPGSEQNTMIPLSSSSISSTPSSRGNHSRQYSSGHNQNHQHYPSGRLGSNQRGNGFNSKGGNRGGDGYPNQNFQNRRRQNRGFNNWNHNRGGFNANAHARLVNSQQQNHHGFGNGPSGFIAPPPPLTHSFPHSTPMVNPPYVNVNVNHPPPPPPAPLSGYVLPFGYYGNPYFSEASNPLYYPPLPSIPPLPSPPPPNVDAMGGAPTYNQPILPNPEVGLCNTILHQIEYYFSKENLVKDAYLKSLMDDEGWVPVHVIAGFRRVNAITNDTSLIVRALQPSAVVEVQGDKMRKRGDWMNWVRHGSPAARVNSVPDISTGIQNIQLGENAGVDALVGDDLNCLHAQTKGSDGS</sequence>
<keyword evidence="6" id="KW-1185">Reference proteome</keyword>
<dbReference type="PROSITE" id="PS50961">
    <property type="entry name" value="HTH_LA"/>
    <property type="match status" value="1"/>
</dbReference>
<protein>
    <recommendedName>
        <fullName evidence="4">HTH La-type RNA-binding domain-containing protein</fullName>
    </recommendedName>
</protein>
<feature type="region of interest" description="Disordered" evidence="3">
    <location>
        <begin position="94"/>
        <end position="191"/>
    </location>
</feature>
<dbReference type="CDD" id="cd07323">
    <property type="entry name" value="LAM"/>
    <property type="match status" value="1"/>
</dbReference>
<evidence type="ECO:0000256" key="2">
    <source>
        <dbReference type="PROSITE-ProRule" id="PRU00332"/>
    </source>
</evidence>
<dbReference type="InterPro" id="IPR036390">
    <property type="entry name" value="WH_DNA-bd_sf"/>
</dbReference>
<organism evidence="5 6">
    <name type="scientific">Protea cynaroides</name>
    <dbReference type="NCBI Taxonomy" id="273540"/>
    <lineage>
        <taxon>Eukaryota</taxon>
        <taxon>Viridiplantae</taxon>
        <taxon>Streptophyta</taxon>
        <taxon>Embryophyta</taxon>
        <taxon>Tracheophyta</taxon>
        <taxon>Spermatophyta</taxon>
        <taxon>Magnoliopsida</taxon>
        <taxon>Proteales</taxon>
        <taxon>Proteaceae</taxon>
        <taxon>Protea</taxon>
    </lineage>
</organism>
<dbReference type="AlphaFoldDB" id="A0A9Q0JTT5"/>
<reference evidence="5" key="1">
    <citation type="journal article" date="2023" name="Plant J.">
        <title>The genome of the king protea, Protea cynaroides.</title>
        <authorList>
            <person name="Chang J."/>
            <person name="Duong T.A."/>
            <person name="Schoeman C."/>
            <person name="Ma X."/>
            <person name="Roodt D."/>
            <person name="Barker N."/>
            <person name="Li Z."/>
            <person name="Van de Peer Y."/>
            <person name="Mizrachi E."/>
        </authorList>
    </citation>
    <scope>NUCLEOTIDE SEQUENCE</scope>
    <source>
        <tissue evidence="5">Young leaves</tissue>
    </source>
</reference>
<evidence type="ECO:0000313" key="6">
    <source>
        <dbReference type="Proteomes" id="UP001141806"/>
    </source>
</evidence>
<dbReference type="EMBL" id="JAMYWD010000012">
    <property type="protein sequence ID" value="KAJ4950180.1"/>
    <property type="molecule type" value="Genomic_DNA"/>
</dbReference>
<proteinExistence type="predicted"/>
<dbReference type="SMART" id="SM00715">
    <property type="entry name" value="LA"/>
    <property type="match status" value="1"/>
</dbReference>
<dbReference type="Proteomes" id="UP001141806">
    <property type="component" value="Unassembled WGS sequence"/>
</dbReference>
<feature type="domain" description="HTH La-type RNA-binding" evidence="4">
    <location>
        <begin position="329"/>
        <end position="418"/>
    </location>
</feature>
<keyword evidence="1 2" id="KW-0694">RNA-binding</keyword>
<dbReference type="InterPro" id="IPR036388">
    <property type="entry name" value="WH-like_DNA-bd_sf"/>
</dbReference>
<dbReference type="GO" id="GO:0003723">
    <property type="term" value="F:RNA binding"/>
    <property type="evidence" value="ECO:0007669"/>
    <property type="project" value="UniProtKB-UniRule"/>
</dbReference>
<dbReference type="OrthoDB" id="340227at2759"/>
<feature type="compositionally biased region" description="Polar residues" evidence="3">
    <location>
        <begin position="140"/>
        <end position="176"/>
    </location>
</feature>
<dbReference type="PANTHER" id="PTHR22792:SF101">
    <property type="entry name" value="LA-RELATED PROTEIN 1A"/>
    <property type="match status" value="1"/>
</dbReference>
<evidence type="ECO:0000256" key="1">
    <source>
        <dbReference type="ARBA" id="ARBA00022884"/>
    </source>
</evidence>
<dbReference type="InterPro" id="IPR045180">
    <property type="entry name" value="La_dom_prot"/>
</dbReference>
<dbReference type="SUPFAM" id="SSF46785">
    <property type="entry name" value="Winged helix' DNA-binding domain"/>
    <property type="match status" value="1"/>
</dbReference>
<feature type="compositionally biased region" description="Low complexity" evidence="3">
    <location>
        <begin position="129"/>
        <end position="139"/>
    </location>
</feature>
<feature type="compositionally biased region" description="Polar residues" evidence="3">
    <location>
        <begin position="99"/>
        <end position="128"/>
    </location>
</feature>
<gene>
    <name evidence="5" type="ORF">NE237_027012</name>
</gene>
<dbReference type="PANTHER" id="PTHR22792">
    <property type="entry name" value="LUPUS LA PROTEIN-RELATED"/>
    <property type="match status" value="1"/>
</dbReference>
<accession>A0A9Q0JTT5</accession>